<evidence type="ECO:0000313" key="2">
    <source>
        <dbReference type="EMBL" id="QHS82565.1"/>
    </source>
</evidence>
<name>A0A6C0ATG3_9ZZZZ</name>
<keyword evidence="1" id="KW-0472">Membrane</keyword>
<reference evidence="2" key="1">
    <citation type="journal article" date="2020" name="Nature">
        <title>Giant virus diversity and host interactions through global metagenomics.</title>
        <authorList>
            <person name="Schulz F."/>
            <person name="Roux S."/>
            <person name="Paez-Espino D."/>
            <person name="Jungbluth S."/>
            <person name="Walsh D.A."/>
            <person name="Denef V.J."/>
            <person name="McMahon K.D."/>
            <person name="Konstantinidis K.T."/>
            <person name="Eloe-Fadrosh E.A."/>
            <person name="Kyrpides N.C."/>
            <person name="Woyke T."/>
        </authorList>
    </citation>
    <scope>NUCLEOTIDE SEQUENCE</scope>
    <source>
        <strain evidence="2">GVMAG-S-1101171-111</strain>
    </source>
</reference>
<organism evidence="2">
    <name type="scientific">viral metagenome</name>
    <dbReference type="NCBI Taxonomy" id="1070528"/>
    <lineage>
        <taxon>unclassified sequences</taxon>
        <taxon>metagenomes</taxon>
        <taxon>organismal metagenomes</taxon>
    </lineage>
</organism>
<keyword evidence="1" id="KW-1133">Transmembrane helix</keyword>
<dbReference type="AlphaFoldDB" id="A0A6C0ATG3"/>
<accession>A0A6C0ATG3</accession>
<protein>
    <submittedName>
        <fullName evidence="2">Uncharacterized protein</fullName>
    </submittedName>
</protein>
<dbReference type="EMBL" id="MN740803">
    <property type="protein sequence ID" value="QHS82565.1"/>
    <property type="molecule type" value="Genomic_DNA"/>
</dbReference>
<feature type="transmembrane region" description="Helical" evidence="1">
    <location>
        <begin position="121"/>
        <end position="141"/>
    </location>
</feature>
<evidence type="ECO:0000256" key="1">
    <source>
        <dbReference type="SAM" id="Phobius"/>
    </source>
</evidence>
<keyword evidence="1" id="KW-0812">Transmembrane</keyword>
<proteinExistence type="predicted"/>
<sequence length="144" mass="16481">MSIVIEGFNTPINDKSALLAYMIDFNTKYNKYISCNKSPTTTSCSSIDSSLNTIITAYQKIAAFGSNMPNVPNTDYDESLRVNLEQYDEIQRLRPELDAKMEKLYDIDHSILSEDKNRYDITIYSGIIWTILATSIVYFTFTKL</sequence>